<comment type="subcellular location">
    <subcellularLocation>
        <location evidence="1 8">Cell membrane</location>
        <topology evidence="1 8">Multi-pass membrane protein</topology>
    </subcellularLocation>
</comment>
<organism evidence="9 10">
    <name type="scientific">Loigolactobacillus bifermentans DSM 20003</name>
    <dbReference type="NCBI Taxonomy" id="1423726"/>
    <lineage>
        <taxon>Bacteria</taxon>
        <taxon>Bacillati</taxon>
        <taxon>Bacillota</taxon>
        <taxon>Bacilli</taxon>
        <taxon>Lactobacillales</taxon>
        <taxon>Lactobacillaceae</taxon>
        <taxon>Loigolactobacillus</taxon>
    </lineage>
</organism>
<feature type="transmembrane region" description="Helical" evidence="8">
    <location>
        <begin position="140"/>
        <end position="169"/>
    </location>
</feature>
<evidence type="ECO:0000256" key="5">
    <source>
        <dbReference type="ARBA" id="ARBA00022692"/>
    </source>
</evidence>
<dbReference type="AlphaFoldDB" id="A0A0R1GEB0"/>
<evidence type="ECO:0000256" key="1">
    <source>
        <dbReference type="ARBA" id="ARBA00004651"/>
    </source>
</evidence>
<name>A0A0R1GEB0_9LACO</name>
<keyword evidence="3" id="KW-0813">Transport</keyword>
<evidence type="ECO:0000256" key="2">
    <source>
        <dbReference type="ARBA" id="ARBA00009142"/>
    </source>
</evidence>
<proteinExistence type="inferred from homology"/>
<evidence type="ECO:0000256" key="8">
    <source>
        <dbReference type="RuleBase" id="RU363041"/>
    </source>
</evidence>
<feature type="transmembrane region" description="Helical" evidence="8">
    <location>
        <begin position="231"/>
        <end position="249"/>
    </location>
</feature>
<dbReference type="STRING" id="1423726.FC07_GL002044"/>
<gene>
    <name evidence="9" type="ORF">FC07_GL002044</name>
</gene>
<dbReference type="InterPro" id="IPR052017">
    <property type="entry name" value="TSUP"/>
</dbReference>
<evidence type="ECO:0000313" key="10">
    <source>
        <dbReference type="Proteomes" id="UP000051461"/>
    </source>
</evidence>
<keyword evidence="7 8" id="KW-0472">Membrane</keyword>
<evidence type="ECO:0000256" key="6">
    <source>
        <dbReference type="ARBA" id="ARBA00022989"/>
    </source>
</evidence>
<protein>
    <recommendedName>
        <fullName evidence="8">Probable membrane transporter protein</fullName>
    </recommendedName>
</protein>
<reference evidence="9 10" key="1">
    <citation type="journal article" date="2015" name="Genome Announc.">
        <title>Expanding the biotechnology potential of lactobacilli through comparative genomics of 213 strains and associated genera.</title>
        <authorList>
            <person name="Sun Z."/>
            <person name="Harris H.M."/>
            <person name="McCann A."/>
            <person name="Guo C."/>
            <person name="Argimon S."/>
            <person name="Zhang W."/>
            <person name="Yang X."/>
            <person name="Jeffery I.B."/>
            <person name="Cooney J.C."/>
            <person name="Kagawa T.F."/>
            <person name="Liu W."/>
            <person name="Song Y."/>
            <person name="Salvetti E."/>
            <person name="Wrobel A."/>
            <person name="Rasinkangas P."/>
            <person name="Parkhill J."/>
            <person name="Rea M.C."/>
            <person name="O'Sullivan O."/>
            <person name="Ritari J."/>
            <person name="Douillard F.P."/>
            <person name="Paul Ross R."/>
            <person name="Yang R."/>
            <person name="Briner A.E."/>
            <person name="Felis G.E."/>
            <person name="de Vos W.M."/>
            <person name="Barrangou R."/>
            <person name="Klaenhammer T.R."/>
            <person name="Caufield P.W."/>
            <person name="Cui Y."/>
            <person name="Zhang H."/>
            <person name="O'Toole P.W."/>
        </authorList>
    </citation>
    <scope>NUCLEOTIDE SEQUENCE [LARGE SCALE GENOMIC DNA]</scope>
    <source>
        <strain evidence="9 10">DSM 20003</strain>
    </source>
</reference>
<comment type="similarity">
    <text evidence="2 8">Belongs to the 4-toluene sulfonate uptake permease (TSUP) (TC 2.A.102) family.</text>
</comment>
<keyword evidence="6 8" id="KW-1133">Transmembrane helix</keyword>
<dbReference type="GO" id="GO:0005886">
    <property type="term" value="C:plasma membrane"/>
    <property type="evidence" value="ECO:0007669"/>
    <property type="project" value="UniProtKB-SubCell"/>
</dbReference>
<evidence type="ECO:0000256" key="3">
    <source>
        <dbReference type="ARBA" id="ARBA00022448"/>
    </source>
</evidence>
<keyword evidence="10" id="KW-1185">Reference proteome</keyword>
<feature type="transmembrane region" description="Helical" evidence="8">
    <location>
        <begin position="101"/>
        <end position="119"/>
    </location>
</feature>
<feature type="transmembrane region" description="Helical" evidence="8">
    <location>
        <begin position="43"/>
        <end position="64"/>
    </location>
</feature>
<evidence type="ECO:0000256" key="4">
    <source>
        <dbReference type="ARBA" id="ARBA00022475"/>
    </source>
</evidence>
<accession>A0A0R1GEB0</accession>
<dbReference type="PANTHER" id="PTHR30269:SF0">
    <property type="entry name" value="MEMBRANE TRANSPORTER PROTEIN YFCA-RELATED"/>
    <property type="match status" value="1"/>
</dbReference>
<dbReference type="Pfam" id="PF01925">
    <property type="entry name" value="TauE"/>
    <property type="match status" value="1"/>
</dbReference>
<feature type="transmembrane region" description="Helical" evidence="8">
    <location>
        <begin position="189"/>
        <end position="219"/>
    </location>
</feature>
<keyword evidence="4 8" id="KW-1003">Cell membrane</keyword>
<dbReference type="EMBL" id="AZDA01000140">
    <property type="protein sequence ID" value="KRK32614.1"/>
    <property type="molecule type" value="Genomic_DNA"/>
</dbReference>
<dbReference type="PATRIC" id="fig|1423726.3.peg.2121"/>
<feature type="transmembrane region" description="Helical" evidence="8">
    <location>
        <begin position="76"/>
        <end position="95"/>
    </location>
</feature>
<evidence type="ECO:0000256" key="7">
    <source>
        <dbReference type="ARBA" id="ARBA00023136"/>
    </source>
</evidence>
<dbReference type="RefSeq" id="WP_202813456.1">
    <property type="nucleotide sequence ID" value="NZ_AZDA01000140.1"/>
</dbReference>
<keyword evidence="5 8" id="KW-0812">Transmembrane</keyword>
<dbReference type="PANTHER" id="PTHR30269">
    <property type="entry name" value="TRANSMEMBRANE PROTEIN YFCA"/>
    <property type="match status" value="1"/>
</dbReference>
<comment type="caution">
    <text evidence="9">The sequence shown here is derived from an EMBL/GenBank/DDBJ whole genome shotgun (WGS) entry which is preliminary data.</text>
</comment>
<sequence length="253" mass="26976">MHVTATMMVILIGLGFLAGFIDSAVGGGGLISLPALMFSGLPPAAAVGTNKIIGAAGSFTSTLIFRRSGKINLKLLRYLMPFTVVGALLGAWAVTQISSNVLKPLMLILLAAVLVYTIWHRNWGAKSTFKQLTGWHWVGFALVIGALGFYDGFIGPGVGSFLIFAFLSLGFDFLGAAGNAKLLNLTSNVVSLILFIVLGHVHFLIGLPMGVASVIGSFLGARITLKMGTQFIRVIFIGMTLILLLKNTWDYFH</sequence>
<dbReference type="Proteomes" id="UP000051461">
    <property type="component" value="Unassembled WGS sequence"/>
</dbReference>
<dbReference type="InterPro" id="IPR002781">
    <property type="entry name" value="TM_pro_TauE-like"/>
</dbReference>
<evidence type="ECO:0000313" key="9">
    <source>
        <dbReference type="EMBL" id="KRK32614.1"/>
    </source>
</evidence>